<evidence type="ECO:0000256" key="3">
    <source>
        <dbReference type="ARBA" id="ARBA00023274"/>
    </source>
</evidence>
<evidence type="ECO:0000256" key="5">
    <source>
        <dbReference type="HAMAP-Rule" id="MF_00373"/>
    </source>
</evidence>
<dbReference type="GO" id="GO:1990904">
    <property type="term" value="C:ribonucleoprotein complex"/>
    <property type="evidence" value="ECO:0007669"/>
    <property type="project" value="UniProtKB-KW"/>
</dbReference>
<dbReference type="EMBL" id="ABEE02000017">
    <property type="protein sequence ID" value="EDP23511.1"/>
    <property type="molecule type" value="Genomic_DNA"/>
</dbReference>
<dbReference type="GO" id="GO:0003735">
    <property type="term" value="F:structural constituent of ribosome"/>
    <property type="evidence" value="ECO:0007669"/>
    <property type="project" value="InterPro"/>
</dbReference>
<protein>
    <recommendedName>
        <fullName evidence="4 5">Large ribosomal subunit protein bL28</fullName>
    </recommendedName>
</protein>
<dbReference type="Gene3D" id="2.30.170.40">
    <property type="entry name" value="Ribosomal protein L28/L24"/>
    <property type="match status" value="1"/>
</dbReference>
<reference evidence="6 7" key="2">
    <citation type="submission" date="2007-09" db="EMBL/GenBank/DDBJ databases">
        <authorList>
            <person name="Fulton L."/>
            <person name="Clifton S."/>
            <person name="Fulton B."/>
            <person name="Xu J."/>
            <person name="Minx P."/>
            <person name="Pepin K.H."/>
            <person name="Johnson M."/>
            <person name="Thiruvilangam P."/>
            <person name="Bhonagiri V."/>
            <person name="Nash W.E."/>
            <person name="Mardis E.R."/>
            <person name="Wilson R.K."/>
        </authorList>
    </citation>
    <scope>NUCLEOTIDE SEQUENCE [LARGE SCALE GENOMIC DNA]</scope>
    <source>
        <strain evidence="6 7">ATCC 33270</strain>
    </source>
</reference>
<dbReference type="InterPro" id="IPR001383">
    <property type="entry name" value="Ribosomal_bL28_bact-type"/>
</dbReference>
<dbReference type="HAMAP" id="MF_00373">
    <property type="entry name" value="Ribosomal_bL28"/>
    <property type="match status" value="1"/>
</dbReference>
<evidence type="ECO:0000313" key="6">
    <source>
        <dbReference type="EMBL" id="EDP23511.1"/>
    </source>
</evidence>
<dbReference type="NCBIfam" id="TIGR00009">
    <property type="entry name" value="L28"/>
    <property type="match status" value="1"/>
</dbReference>
<dbReference type="PANTHER" id="PTHR39080">
    <property type="entry name" value="50S RIBOSOMAL PROTEIN L28"/>
    <property type="match status" value="1"/>
</dbReference>
<evidence type="ECO:0000313" key="7">
    <source>
        <dbReference type="Proteomes" id="UP000003162"/>
    </source>
</evidence>
<dbReference type="InterPro" id="IPR037147">
    <property type="entry name" value="Ribosomal_bL28_sf"/>
</dbReference>
<dbReference type="Proteomes" id="UP000003162">
    <property type="component" value="Unassembled WGS sequence"/>
</dbReference>
<comment type="similarity">
    <text evidence="1 5">Belongs to the bacterial ribosomal protein bL28 family.</text>
</comment>
<proteinExistence type="inferred from homology"/>
<dbReference type="PANTHER" id="PTHR39080:SF1">
    <property type="entry name" value="LARGE RIBOSOMAL SUBUNIT PROTEIN BL28A"/>
    <property type="match status" value="1"/>
</dbReference>
<dbReference type="GO" id="GO:0006412">
    <property type="term" value="P:translation"/>
    <property type="evidence" value="ECO:0007669"/>
    <property type="project" value="UniProtKB-UniRule"/>
</dbReference>
<gene>
    <name evidence="5 6" type="primary">rpmB</name>
    <name evidence="6" type="ORF">PEPMIC_01316</name>
</gene>
<dbReference type="InterPro" id="IPR026569">
    <property type="entry name" value="Ribosomal_bL28"/>
</dbReference>
<dbReference type="Pfam" id="PF00830">
    <property type="entry name" value="Ribosomal_L28"/>
    <property type="match status" value="1"/>
</dbReference>
<dbReference type="InterPro" id="IPR050096">
    <property type="entry name" value="Bacterial_rp_bL28"/>
</dbReference>
<reference evidence="6 7" key="1">
    <citation type="submission" date="2007-09" db="EMBL/GenBank/DDBJ databases">
        <title>Draft genome sequence of Peptostreptococcus micros (ATCC 33270).</title>
        <authorList>
            <person name="Sudarsanam P."/>
            <person name="Ley R."/>
            <person name="Guruge J."/>
            <person name="Turnbaugh P.J."/>
            <person name="Mahowald M."/>
            <person name="Liep D."/>
            <person name="Gordon J."/>
        </authorList>
    </citation>
    <scope>NUCLEOTIDE SEQUENCE [LARGE SCALE GENOMIC DNA]</scope>
    <source>
        <strain evidence="6 7">ATCC 33270</strain>
    </source>
</reference>
<dbReference type="AlphaFoldDB" id="A8SMG6"/>
<evidence type="ECO:0000256" key="2">
    <source>
        <dbReference type="ARBA" id="ARBA00022980"/>
    </source>
</evidence>
<dbReference type="GO" id="GO:0005840">
    <property type="term" value="C:ribosome"/>
    <property type="evidence" value="ECO:0007669"/>
    <property type="project" value="UniProtKB-KW"/>
</dbReference>
<dbReference type="SUPFAM" id="SSF143800">
    <property type="entry name" value="L28p-like"/>
    <property type="match status" value="1"/>
</dbReference>
<dbReference type="InterPro" id="IPR034704">
    <property type="entry name" value="Ribosomal_bL28/bL31-like_sf"/>
</dbReference>
<sequence>MKMSKRCAICDKTKLFGNKVTFSHRKSSRSWGANIRKVRVVVDGSVKRINVCTTCLKSGFVERPSFTSAE</sequence>
<evidence type="ECO:0000256" key="4">
    <source>
        <dbReference type="ARBA" id="ARBA00035174"/>
    </source>
</evidence>
<evidence type="ECO:0000256" key="1">
    <source>
        <dbReference type="ARBA" id="ARBA00008760"/>
    </source>
</evidence>
<dbReference type="HOGENOM" id="CLU_064548_7_0_9"/>
<accession>A8SMG6</accession>
<keyword evidence="3 5" id="KW-0687">Ribonucleoprotein</keyword>
<name>A8SMG6_9FIRM</name>
<dbReference type="eggNOG" id="COG0227">
    <property type="taxonomic scope" value="Bacteria"/>
</dbReference>
<keyword evidence="2 5" id="KW-0689">Ribosomal protein</keyword>
<comment type="caution">
    <text evidence="6">The sequence shown here is derived from an EMBL/GenBank/DDBJ whole genome shotgun (WGS) entry which is preliminary data.</text>
</comment>
<organism evidence="6 7">
    <name type="scientific">Parvimonas micra ATCC 33270</name>
    <dbReference type="NCBI Taxonomy" id="411465"/>
    <lineage>
        <taxon>Bacteria</taxon>
        <taxon>Bacillati</taxon>
        <taxon>Bacillota</taxon>
        <taxon>Tissierellia</taxon>
        <taxon>Tissierellales</taxon>
        <taxon>Peptoniphilaceae</taxon>
        <taxon>Parvimonas</taxon>
    </lineage>
</organism>